<dbReference type="Proteomes" id="UP001255856">
    <property type="component" value="Unassembled WGS sequence"/>
</dbReference>
<evidence type="ECO:0000256" key="2">
    <source>
        <dbReference type="SAM" id="Phobius"/>
    </source>
</evidence>
<sequence>MGTVSRSYQKAYVLKVRSAANEHPEGGSPDLGEQTPEQGKASRWALPRPPSIAPLSRRFEERHAWYRITMIAARKLGQNLVPILMVQAMGDAALFVLHRLCHRLTNEVALRMAYTPELAAAIAHSPWYLVNDASAVSETGYQRISLAIFALSFAFNVLIKAWAALCTLGLCQDDMDSPAKNGLWRGMRVSLARVRETAGRYKGCWRAVWAVEMLVAALVIPLQFASALLVTLPLTLPIMLELQAASPAALFERRGTWGALMRSRQLVRRVRWPLALPFLAGIVLQRLSLLGRDHVLGMLPPRLFVDVVEIPIIIFVGGAVLSVLLLRFQDVLPYAAYAESTRREREEAAADAGDTPQ</sequence>
<dbReference type="AlphaFoldDB" id="A0AAD9IL51"/>
<feature type="transmembrane region" description="Helical" evidence="2">
    <location>
        <begin position="303"/>
        <end position="326"/>
    </location>
</feature>
<reference evidence="3" key="1">
    <citation type="submission" date="2021-01" db="EMBL/GenBank/DDBJ databases">
        <authorList>
            <person name="Eckstrom K.M.E."/>
        </authorList>
    </citation>
    <scope>NUCLEOTIDE SEQUENCE</scope>
    <source>
        <strain evidence="3">UVCC 0001</strain>
    </source>
</reference>
<feature type="transmembrane region" description="Helical" evidence="2">
    <location>
        <begin position="272"/>
        <end position="291"/>
    </location>
</feature>
<feature type="transmembrane region" description="Helical" evidence="2">
    <location>
        <begin position="230"/>
        <end position="251"/>
    </location>
</feature>
<evidence type="ECO:0000313" key="4">
    <source>
        <dbReference type="Proteomes" id="UP001255856"/>
    </source>
</evidence>
<comment type="caution">
    <text evidence="3">The sequence shown here is derived from an EMBL/GenBank/DDBJ whole genome shotgun (WGS) entry which is preliminary data.</text>
</comment>
<accession>A0AAD9IL51</accession>
<name>A0AAD9IL51_PROWI</name>
<gene>
    <name evidence="3" type="ORF">QBZ16_003850</name>
</gene>
<dbReference type="EMBL" id="JASFZW010000005">
    <property type="protein sequence ID" value="KAK2077982.1"/>
    <property type="molecule type" value="Genomic_DNA"/>
</dbReference>
<keyword evidence="2" id="KW-0812">Transmembrane</keyword>
<protein>
    <submittedName>
        <fullName evidence="3">Uncharacterized protein</fullName>
    </submittedName>
</protein>
<feature type="transmembrane region" description="Helical" evidence="2">
    <location>
        <begin position="146"/>
        <end position="171"/>
    </location>
</feature>
<keyword evidence="4" id="KW-1185">Reference proteome</keyword>
<feature type="region of interest" description="Disordered" evidence="1">
    <location>
        <begin position="21"/>
        <end position="45"/>
    </location>
</feature>
<proteinExistence type="predicted"/>
<keyword evidence="2" id="KW-0472">Membrane</keyword>
<evidence type="ECO:0000313" key="3">
    <source>
        <dbReference type="EMBL" id="KAK2077982.1"/>
    </source>
</evidence>
<organism evidence="3 4">
    <name type="scientific">Prototheca wickerhamii</name>
    <dbReference type="NCBI Taxonomy" id="3111"/>
    <lineage>
        <taxon>Eukaryota</taxon>
        <taxon>Viridiplantae</taxon>
        <taxon>Chlorophyta</taxon>
        <taxon>core chlorophytes</taxon>
        <taxon>Trebouxiophyceae</taxon>
        <taxon>Chlorellales</taxon>
        <taxon>Chlorellaceae</taxon>
        <taxon>Prototheca</taxon>
    </lineage>
</organism>
<keyword evidence="2" id="KW-1133">Transmembrane helix</keyword>
<feature type="transmembrane region" description="Helical" evidence="2">
    <location>
        <begin position="203"/>
        <end position="224"/>
    </location>
</feature>
<evidence type="ECO:0000256" key="1">
    <source>
        <dbReference type="SAM" id="MobiDB-lite"/>
    </source>
</evidence>